<feature type="compositionally biased region" description="Polar residues" evidence="1">
    <location>
        <begin position="47"/>
        <end position="56"/>
    </location>
</feature>
<accession>A0A2R4CGQ7</accession>
<gene>
    <name evidence="2" type="ORF">C9I28_26940</name>
</gene>
<evidence type="ECO:0000313" key="2">
    <source>
        <dbReference type="EMBL" id="AVR98847.1"/>
    </source>
</evidence>
<reference evidence="2 3" key="1">
    <citation type="submission" date="2018-03" db="EMBL/GenBank/DDBJ databases">
        <title>Massilia armeniaca sp. nov., isolated from desert soil.</title>
        <authorList>
            <person name="Huang H."/>
            <person name="Ren M."/>
        </authorList>
    </citation>
    <scope>NUCLEOTIDE SEQUENCE [LARGE SCALE GENOMIC DNA]</scope>
    <source>
        <strain evidence="2 3">ZMN-3</strain>
    </source>
</reference>
<keyword evidence="3" id="KW-1185">Reference proteome</keyword>
<dbReference type="AlphaFoldDB" id="A0A2R4CGQ7"/>
<protein>
    <submittedName>
        <fullName evidence="2">Uncharacterized protein</fullName>
    </submittedName>
</protein>
<dbReference type="RefSeq" id="WP_107144172.1">
    <property type="nucleotide sequence ID" value="NZ_CP028324.1"/>
</dbReference>
<dbReference type="OrthoDB" id="9970182at2"/>
<evidence type="ECO:0000256" key="1">
    <source>
        <dbReference type="SAM" id="MobiDB-lite"/>
    </source>
</evidence>
<dbReference type="KEGG" id="masz:C9I28_26940"/>
<organism evidence="2 3">
    <name type="scientific">Pseudoduganella armeniaca</name>
    <dbReference type="NCBI Taxonomy" id="2072590"/>
    <lineage>
        <taxon>Bacteria</taxon>
        <taxon>Pseudomonadati</taxon>
        <taxon>Pseudomonadota</taxon>
        <taxon>Betaproteobacteria</taxon>
        <taxon>Burkholderiales</taxon>
        <taxon>Oxalobacteraceae</taxon>
        <taxon>Telluria group</taxon>
        <taxon>Pseudoduganella</taxon>
    </lineage>
</organism>
<evidence type="ECO:0000313" key="3">
    <source>
        <dbReference type="Proteomes" id="UP000240505"/>
    </source>
</evidence>
<dbReference type="Proteomes" id="UP000240505">
    <property type="component" value="Chromosome"/>
</dbReference>
<feature type="region of interest" description="Disordered" evidence="1">
    <location>
        <begin position="30"/>
        <end position="63"/>
    </location>
</feature>
<proteinExistence type="predicted"/>
<name>A0A2R4CGQ7_9BURK</name>
<sequence>MQDKTPQQSNNAILARRLARELSLDEIAEVSGAGAKQTDWGNDYKDGSSSGRTGTSVDARVDF</sequence>
<dbReference type="EMBL" id="CP028324">
    <property type="protein sequence ID" value="AVR98847.1"/>
    <property type="molecule type" value="Genomic_DNA"/>
</dbReference>